<gene>
    <name evidence="3" type="ORF">CDEB00056_LOCUS322</name>
</gene>
<organism evidence="3">
    <name type="scientific">Chaetoceros debilis</name>
    <dbReference type="NCBI Taxonomy" id="122233"/>
    <lineage>
        <taxon>Eukaryota</taxon>
        <taxon>Sar</taxon>
        <taxon>Stramenopiles</taxon>
        <taxon>Ochrophyta</taxon>
        <taxon>Bacillariophyta</taxon>
        <taxon>Coscinodiscophyceae</taxon>
        <taxon>Chaetocerotophycidae</taxon>
        <taxon>Chaetocerotales</taxon>
        <taxon>Chaetocerotaceae</taxon>
        <taxon>Chaetoceros</taxon>
    </lineage>
</organism>
<accession>A0A7S3V470</accession>
<sequence>MYFQRAITITFLAVIMPSTPSDSFAASQDSSKKITSNNELDETRVNDQAPLQLPPVNPNNVNKDIKTLKFGEAMKLDEMGPIIINTDGTTRRIDNWDILTEREQEVTWRRIKKRNAERRKMLEEKDNAQNEG</sequence>
<feature type="region of interest" description="Disordered" evidence="1">
    <location>
        <begin position="21"/>
        <end position="63"/>
    </location>
</feature>
<feature type="chain" id="PRO_5030991104" description="RxLR effector protein" evidence="2">
    <location>
        <begin position="22"/>
        <end position="132"/>
    </location>
</feature>
<dbReference type="PANTHER" id="PTHR39474:SF1">
    <property type="entry name" value="FUNGAL SPECIFIC TRANSCRIPTION FACTOR"/>
    <property type="match status" value="1"/>
</dbReference>
<protein>
    <recommendedName>
        <fullName evidence="4">RxLR effector protein</fullName>
    </recommendedName>
</protein>
<evidence type="ECO:0000256" key="2">
    <source>
        <dbReference type="SAM" id="SignalP"/>
    </source>
</evidence>
<feature type="signal peptide" evidence="2">
    <location>
        <begin position="1"/>
        <end position="21"/>
    </location>
</feature>
<keyword evidence="2" id="KW-0732">Signal</keyword>
<evidence type="ECO:0000256" key="1">
    <source>
        <dbReference type="SAM" id="MobiDB-lite"/>
    </source>
</evidence>
<dbReference type="EMBL" id="HBIO01000445">
    <property type="protein sequence ID" value="CAE0455481.1"/>
    <property type="molecule type" value="Transcribed_RNA"/>
</dbReference>
<name>A0A7S3V470_9STRA</name>
<dbReference type="PANTHER" id="PTHR39474">
    <property type="entry name" value="UNNAMED PRODUCT"/>
    <property type="match status" value="1"/>
</dbReference>
<evidence type="ECO:0000313" key="3">
    <source>
        <dbReference type="EMBL" id="CAE0455481.1"/>
    </source>
</evidence>
<reference evidence="3" key="1">
    <citation type="submission" date="2021-01" db="EMBL/GenBank/DDBJ databases">
        <authorList>
            <person name="Corre E."/>
            <person name="Pelletier E."/>
            <person name="Niang G."/>
            <person name="Scheremetjew M."/>
            <person name="Finn R."/>
            <person name="Kale V."/>
            <person name="Holt S."/>
            <person name="Cochrane G."/>
            <person name="Meng A."/>
            <person name="Brown T."/>
            <person name="Cohen L."/>
        </authorList>
    </citation>
    <scope>NUCLEOTIDE SEQUENCE</scope>
    <source>
        <strain evidence="3">MM31A-1</strain>
    </source>
</reference>
<feature type="compositionally biased region" description="Polar residues" evidence="1">
    <location>
        <begin position="21"/>
        <end position="38"/>
    </location>
</feature>
<evidence type="ECO:0008006" key="4">
    <source>
        <dbReference type="Google" id="ProtNLM"/>
    </source>
</evidence>
<dbReference type="AlphaFoldDB" id="A0A7S3V470"/>
<proteinExistence type="predicted"/>